<evidence type="ECO:0000313" key="4">
    <source>
        <dbReference type="EMBL" id="QWT49459.1"/>
    </source>
</evidence>
<organism evidence="4 5">
    <name type="scientific">Azospira inquinata</name>
    <dbReference type="NCBI Taxonomy" id="2785627"/>
    <lineage>
        <taxon>Bacteria</taxon>
        <taxon>Pseudomonadati</taxon>
        <taxon>Pseudomonadota</taxon>
        <taxon>Betaproteobacteria</taxon>
        <taxon>Rhodocyclales</taxon>
        <taxon>Rhodocyclaceae</taxon>
        <taxon>Azospira</taxon>
    </lineage>
</organism>
<reference evidence="4" key="1">
    <citation type="submission" date="2020-11" db="EMBL/GenBank/DDBJ databases">
        <title>Azospira inquinata sp. nov.</title>
        <authorList>
            <person name="Moe W.M."/>
            <person name="Mikes M.C."/>
        </authorList>
    </citation>
    <scope>NUCLEOTIDE SEQUENCE</scope>
    <source>
        <strain evidence="4">Azo-3</strain>
    </source>
</reference>
<feature type="domain" description="Sulfide dehydrogenase [flavocytochrome c] flavoprotein chain central" evidence="3">
    <location>
        <begin position="164"/>
        <end position="278"/>
    </location>
</feature>
<dbReference type="InterPro" id="IPR049386">
    <property type="entry name" value="FCSD_central"/>
</dbReference>
<evidence type="ECO:0000259" key="3">
    <source>
        <dbReference type="Pfam" id="PF21706"/>
    </source>
</evidence>
<feature type="domain" description="FAD/NAD(P)-binding" evidence="1">
    <location>
        <begin position="35"/>
        <end position="149"/>
    </location>
</feature>
<dbReference type="EMBL" id="CP064782">
    <property type="protein sequence ID" value="QWT49459.1"/>
    <property type="molecule type" value="Genomic_DNA"/>
</dbReference>
<accession>A0A975XV52</accession>
<gene>
    <name evidence="4" type="ORF">Azoinq_02245</name>
</gene>
<dbReference type="Pfam" id="PF21706">
    <property type="entry name" value="FCSD_central"/>
    <property type="match status" value="1"/>
</dbReference>
<dbReference type="GO" id="GO:0050660">
    <property type="term" value="F:flavin adenine dinucleotide binding"/>
    <property type="evidence" value="ECO:0007669"/>
    <property type="project" value="InterPro"/>
</dbReference>
<name>A0A975XV52_9RHOO</name>
<dbReference type="InterPro" id="IPR015323">
    <property type="entry name" value="FlavoCytC_S_DH_flav-bd"/>
</dbReference>
<dbReference type="InterPro" id="IPR052541">
    <property type="entry name" value="SQRD"/>
</dbReference>
<protein>
    <submittedName>
        <fullName evidence="4">FAD-dependent oxidoreductase</fullName>
    </submittedName>
</protein>
<feature type="domain" description="Flavocytochrome c sulphide dehydrogenase flavin-binding" evidence="2">
    <location>
        <begin position="357"/>
        <end position="419"/>
    </location>
</feature>
<dbReference type="Pfam" id="PF07992">
    <property type="entry name" value="Pyr_redox_2"/>
    <property type="match status" value="1"/>
</dbReference>
<dbReference type="GO" id="GO:0016491">
    <property type="term" value="F:oxidoreductase activity"/>
    <property type="evidence" value="ECO:0007669"/>
    <property type="project" value="InterPro"/>
</dbReference>
<dbReference type="KEGG" id="aiq:Azoinq_02245"/>
<dbReference type="Proteomes" id="UP000683428">
    <property type="component" value="Chromosome"/>
</dbReference>
<dbReference type="PANTHER" id="PTHR43755">
    <property type="match status" value="1"/>
</dbReference>
<dbReference type="RefSeq" id="WP_216126974.1">
    <property type="nucleotide sequence ID" value="NZ_CP064782.1"/>
</dbReference>
<dbReference type="PANTHER" id="PTHR43755:SF1">
    <property type="entry name" value="FAD-DEPENDENT PYRIDINE NUCLEOTIDE-DISULPHIDE OXIDOREDUCTASE"/>
    <property type="match status" value="1"/>
</dbReference>
<dbReference type="Pfam" id="PF09242">
    <property type="entry name" value="FCSD-flav_bind"/>
    <property type="match status" value="1"/>
</dbReference>
<dbReference type="InterPro" id="IPR023753">
    <property type="entry name" value="FAD/NAD-binding_dom"/>
</dbReference>
<evidence type="ECO:0000313" key="5">
    <source>
        <dbReference type="Proteomes" id="UP000683428"/>
    </source>
</evidence>
<proteinExistence type="predicted"/>
<evidence type="ECO:0000259" key="1">
    <source>
        <dbReference type="Pfam" id="PF07992"/>
    </source>
</evidence>
<keyword evidence="5" id="KW-1185">Reference proteome</keyword>
<evidence type="ECO:0000259" key="2">
    <source>
        <dbReference type="Pfam" id="PF09242"/>
    </source>
</evidence>
<dbReference type="AlphaFoldDB" id="A0A975XV52"/>
<sequence length="424" mass="46271">MMNITRRSFGKILGGTLSSTILGCASEIVPKTNRRVVIVGAGFGGMTAGNYIHQLDPSIEVIFIERNKQYVANPFSNEVLVGRRQIGDLTLTYPGSQGNKKFLHTEVTDINPNRQQVFTPQGRVSYDALILATGIDFSGTNIEGYDEKTTPLLFPHGWQGGEQTLLLQRQIQAMGDGGVIIVSIPKAPYRCPAGPYERVCLLAEYLKAQKPRSKLLVLDGNRDIVALPKQFKAVWQSRYPHQIEYLPDSTVVGIHGHTRSLITNDGSTYEGEVINLIPPQGAGPLARLAGLVEKNERWCAVNGQFESIHQPQIYVLGDAAKVGDMPKTAYGANVQGKLCALNVVAKLNNLAPMDFPLLNVCYGSIGTNEAISIAQVFRNEETSPFKLIPGAGSSSPLDMSLTHREYINGEGWLANMLAEFAETT</sequence>
<dbReference type="PROSITE" id="PS51257">
    <property type="entry name" value="PROKAR_LIPOPROTEIN"/>
    <property type="match status" value="1"/>
</dbReference>